<keyword evidence="3 6" id="KW-0812">Transmembrane</keyword>
<feature type="transmembrane region" description="Helical" evidence="6">
    <location>
        <begin position="344"/>
        <end position="366"/>
    </location>
</feature>
<dbReference type="RefSeq" id="WP_112219106.1">
    <property type="nucleotide sequence ID" value="NZ_MVJN01000004.1"/>
</dbReference>
<keyword evidence="2" id="KW-0813">Transport</keyword>
<dbReference type="PANTHER" id="PTHR19432">
    <property type="entry name" value="SUGAR TRANSPORTER"/>
    <property type="match status" value="1"/>
</dbReference>
<dbReference type="EMBL" id="MVJN01000004">
    <property type="protein sequence ID" value="RAP36995.1"/>
    <property type="molecule type" value="Genomic_DNA"/>
</dbReference>
<accession>A0A364LKP0</accession>
<keyword evidence="4 6" id="KW-1133">Transmembrane helix</keyword>
<evidence type="ECO:0000256" key="4">
    <source>
        <dbReference type="ARBA" id="ARBA00022989"/>
    </source>
</evidence>
<gene>
    <name evidence="7" type="ORF">B1207_06065</name>
</gene>
<evidence type="ECO:0000256" key="3">
    <source>
        <dbReference type="ARBA" id="ARBA00022692"/>
    </source>
</evidence>
<dbReference type="Gene3D" id="1.20.1250.20">
    <property type="entry name" value="MFS general substrate transporter like domains"/>
    <property type="match status" value="1"/>
</dbReference>
<proteinExistence type="predicted"/>
<dbReference type="InterPro" id="IPR011701">
    <property type="entry name" value="MFS"/>
</dbReference>
<dbReference type="PANTHER" id="PTHR19432:SF35">
    <property type="entry name" value="SOLUTE CARRIER FAMILY 45 MEMBER 3 ISOFORM X1"/>
    <property type="match status" value="1"/>
</dbReference>
<feature type="transmembrane region" description="Helical" evidence="6">
    <location>
        <begin position="292"/>
        <end position="312"/>
    </location>
</feature>
<evidence type="ECO:0000256" key="5">
    <source>
        <dbReference type="ARBA" id="ARBA00023136"/>
    </source>
</evidence>
<dbReference type="GO" id="GO:0016020">
    <property type="term" value="C:membrane"/>
    <property type="evidence" value="ECO:0007669"/>
    <property type="project" value="UniProtKB-SubCell"/>
</dbReference>
<dbReference type="AlphaFoldDB" id="A0A364LKP0"/>
<keyword evidence="5 6" id="KW-0472">Membrane</keyword>
<evidence type="ECO:0000313" key="7">
    <source>
        <dbReference type="EMBL" id="RAP36995.1"/>
    </source>
</evidence>
<feature type="transmembrane region" description="Helical" evidence="6">
    <location>
        <begin position="102"/>
        <end position="123"/>
    </location>
</feature>
<evidence type="ECO:0000256" key="1">
    <source>
        <dbReference type="ARBA" id="ARBA00004141"/>
    </source>
</evidence>
<evidence type="ECO:0000313" key="8">
    <source>
        <dbReference type="Proteomes" id="UP000249458"/>
    </source>
</evidence>
<dbReference type="InterPro" id="IPR036259">
    <property type="entry name" value="MFS_trans_sf"/>
</dbReference>
<evidence type="ECO:0008006" key="9">
    <source>
        <dbReference type="Google" id="ProtNLM"/>
    </source>
</evidence>
<comment type="subcellular location">
    <subcellularLocation>
        <location evidence="1">Membrane</location>
        <topology evidence="1">Multi-pass membrane protein</topology>
    </subcellularLocation>
</comment>
<feature type="transmembrane region" description="Helical" evidence="6">
    <location>
        <begin position="410"/>
        <end position="431"/>
    </location>
</feature>
<comment type="caution">
    <text evidence="7">The sequence shown here is derived from an EMBL/GenBank/DDBJ whole genome shotgun (WGS) entry which is preliminary data.</text>
</comment>
<organism evidence="7 8">
    <name type="scientific">Legionella quinlivanii</name>
    <dbReference type="NCBI Taxonomy" id="45073"/>
    <lineage>
        <taxon>Bacteria</taxon>
        <taxon>Pseudomonadati</taxon>
        <taxon>Pseudomonadota</taxon>
        <taxon>Gammaproteobacteria</taxon>
        <taxon>Legionellales</taxon>
        <taxon>Legionellaceae</taxon>
        <taxon>Legionella</taxon>
    </lineage>
</organism>
<feature type="transmembrane region" description="Helical" evidence="6">
    <location>
        <begin position="378"/>
        <end position="404"/>
    </location>
</feature>
<feature type="transmembrane region" description="Helical" evidence="6">
    <location>
        <begin position="237"/>
        <end position="259"/>
    </location>
</feature>
<dbReference type="SUPFAM" id="SSF103473">
    <property type="entry name" value="MFS general substrate transporter"/>
    <property type="match status" value="1"/>
</dbReference>
<feature type="transmembrane region" description="Helical" evidence="6">
    <location>
        <begin position="77"/>
        <end position="96"/>
    </location>
</feature>
<feature type="transmembrane region" description="Helical" evidence="6">
    <location>
        <begin position="177"/>
        <end position="195"/>
    </location>
</feature>
<evidence type="ECO:0000256" key="2">
    <source>
        <dbReference type="ARBA" id="ARBA00022448"/>
    </source>
</evidence>
<feature type="transmembrane region" description="Helical" evidence="6">
    <location>
        <begin position="45"/>
        <end position="65"/>
    </location>
</feature>
<dbReference type="Pfam" id="PF07690">
    <property type="entry name" value="MFS_1"/>
    <property type="match status" value="1"/>
</dbReference>
<name>A0A364LKP0_9GAMM</name>
<protein>
    <recommendedName>
        <fullName evidence="9">MFS transporter</fullName>
    </recommendedName>
</protein>
<dbReference type="Proteomes" id="UP000249458">
    <property type="component" value="Unassembled WGS sequence"/>
</dbReference>
<evidence type="ECO:0000256" key="6">
    <source>
        <dbReference type="SAM" id="Phobius"/>
    </source>
</evidence>
<feature type="transmembrane region" description="Helical" evidence="6">
    <location>
        <begin position="319"/>
        <end position="338"/>
    </location>
</feature>
<feature type="transmembrane region" description="Helical" evidence="6">
    <location>
        <begin position="143"/>
        <end position="165"/>
    </location>
</feature>
<reference evidence="7 8" key="1">
    <citation type="submission" date="2017-02" db="EMBL/GenBank/DDBJ databases">
        <title>Legionella quilivanii strain from human: case report and whole genome sequencing analysis.</title>
        <authorList>
            <person name="Lalancette C."/>
            <person name="Leduc J.-M."/>
            <person name="Levesque S."/>
            <person name="Fournier E."/>
            <person name="Saoud J."/>
            <person name="Faucher S.P."/>
            <person name="Bernard K."/>
            <person name="Martineau C."/>
            <person name="Longtin J."/>
        </authorList>
    </citation>
    <scope>NUCLEOTIDE SEQUENCE [LARGE SCALE GENOMIC DNA]</scope>
    <source>
        <strain evidence="7 8">ID143958</strain>
    </source>
</reference>
<sequence length="454" mass="50900">MLQMKRTFLYLALLSFSINFGFTFQLSNLSALFKISGANDFILPLLWLIPPLTGVFIQPLIGYISDKSVTKIGRRKPYILVWGLVGAFSFCLLPLQSSLFNIVLFTFFIDCSLNGSAEGLRALTADSFQEDKTRMQAFSAEAFFAGLGGVLGAFLPIAVHKIIAIESSDFALPLNLSISYVTCGVLFIIVVFFFLRKVDEKPVNLLKLDFGLFCKLLRELAVSIKGIRKEIKKADSLFLKLLIIHSISWMGVFIFWLYFSLCIAQENYHFPYTGSSNENLHLMKAASLDSSFYFSLYQYVSLMFTMLVFIFSKYIRVETLHGFALFGGGIGVGLIGFVSSSTSLIFSSICIGIMWGSLISLPYVVLSKFLPRESIGTYLGIFNMSITFPQIICALILPPVYFYFLKSHAAYALLSGGVLILISSVFWLRLFHFQPDLRRAPALLNKQEVCRNAD</sequence>
<dbReference type="GO" id="GO:0022857">
    <property type="term" value="F:transmembrane transporter activity"/>
    <property type="evidence" value="ECO:0007669"/>
    <property type="project" value="InterPro"/>
</dbReference>